<proteinExistence type="predicted"/>
<dbReference type="Proteomes" id="UP001164743">
    <property type="component" value="Chromosome 17A"/>
</dbReference>
<name>A0ABY7D7H6_9BASI</name>
<dbReference type="EMBL" id="CP110437">
    <property type="protein sequence ID" value="WAQ92602.1"/>
    <property type="molecule type" value="Genomic_DNA"/>
</dbReference>
<organism evidence="1 2">
    <name type="scientific">Puccinia triticina</name>
    <dbReference type="NCBI Taxonomy" id="208348"/>
    <lineage>
        <taxon>Eukaryota</taxon>
        <taxon>Fungi</taxon>
        <taxon>Dikarya</taxon>
        <taxon>Basidiomycota</taxon>
        <taxon>Pucciniomycotina</taxon>
        <taxon>Pucciniomycetes</taxon>
        <taxon>Pucciniales</taxon>
        <taxon>Pucciniaceae</taxon>
        <taxon>Puccinia</taxon>
    </lineage>
</organism>
<dbReference type="GeneID" id="77805483"/>
<reference evidence="1" key="1">
    <citation type="submission" date="2022-10" db="EMBL/GenBank/DDBJ databases">
        <title>Puccinia triticina Genome sequencing and assembly.</title>
        <authorList>
            <person name="Li C."/>
        </authorList>
    </citation>
    <scope>NUCLEOTIDE SEQUENCE</scope>
    <source>
        <strain evidence="1">Pt15</strain>
    </source>
</reference>
<sequence>MMDAGRKKLVYASSSVKPAGMTLLHHKVVDWYHRVQWTHSKALPTMNRYETLHQYWLGRADQKDHLNILLCNIPLDTWVIEFCELMRAFLAINSLNTTNPKDILPGILLYLRLKACFDRVEPTPLNLARGLIKMADRDKTALGRFEDIGNEAIHKAGRTATNPLLIKGPPHPALGSSSSHPVIIPDTPDPPMASIFITKSIVCKLLCMMLGIVERSKSQLANFKSNIKRNKQSFQSSYMSLVQKHKQEMDFSLASRMAKLVVQTQKLAQAHQEIQNGKVDQCI</sequence>
<protein>
    <submittedName>
        <fullName evidence="1">Uncharacterized protein</fullName>
    </submittedName>
</protein>
<evidence type="ECO:0000313" key="2">
    <source>
        <dbReference type="Proteomes" id="UP001164743"/>
    </source>
</evidence>
<keyword evidence="2" id="KW-1185">Reference proteome</keyword>
<gene>
    <name evidence="1" type="ORF">PtA15_17A83</name>
</gene>
<dbReference type="RefSeq" id="XP_053028157.1">
    <property type="nucleotide sequence ID" value="XM_053164589.1"/>
</dbReference>
<accession>A0ABY7D7H6</accession>
<evidence type="ECO:0000313" key="1">
    <source>
        <dbReference type="EMBL" id="WAQ92602.1"/>
    </source>
</evidence>